<sequence>DLYVLVTTANNPDIMMPAFDDSAYYVIFFVAFLVICFFIYMNIILAVIYNNYRKHLKNEVRKTVFSKRQQLSKAFEILAIKSEGQKVITRSRFVQLMKLLDSKKNPAFINVMWIVLDCDGSDCLEKREFLKLADLLNVEVSEVVDRTTFIGHYLPSIYYSKPSRVLCRIVKHKFDFVVIGAAFIMALVDVIIQNEQESRLSLDVLLVLRVLRLVKIIGSIGRFKVIVLTITKVIPSLITYGGVIMVFYYMFAIVGMESFQGLVKFTGYDVEGESDLFCSNSKLELSDFWRDHYCNNNFNDVIHAFIVMFELTVVNQWHVIAYGYAAVTDPWARLYFLLFHLICVIIVLNIFTAFVLEVFILEYSATCEGNLESQLEKKIQEMGLSFKRKVSNRVSSVSKEDLVSSDSDSSDADVLDSPPNNPTSDNDGGITQGDSIFYPGYKDVSGETDVRFHISKRLKSVEVLLQKMFEKEIEVDDLGPNIENLDKDLQDEDTYLSGQNRTLWGM</sequence>
<dbReference type="InterPro" id="IPR018247">
    <property type="entry name" value="EF_Hand_1_Ca_BS"/>
</dbReference>
<keyword evidence="10" id="KW-1185">Reference proteome</keyword>
<dbReference type="PANTHER" id="PTHR46726">
    <property type="entry name" value="TWO PORE CHANNEL 3"/>
    <property type="match status" value="1"/>
</dbReference>
<keyword evidence="3" id="KW-0106">Calcium</keyword>
<name>A0AAW0WYD4_CHEQU</name>
<reference evidence="9 10" key="1">
    <citation type="journal article" date="2024" name="BMC Genomics">
        <title>Genome assembly of redclaw crayfish (Cherax quadricarinatus) provides insights into its immune adaptation and hypoxia tolerance.</title>
        <authorList>
            <person name="Liu Z."/>
            <person name="Zheng J."/>
            <person name="Li H."/>
            <person name="Fang K."/>
            <person name="Wang S."/>
            <person name="He J."/>
            <person name="Zhou D."/>
            <person name="Weng S."/>
            <person name="Chi M."/>
            <person name="Gu Z."/>
            <person name="He J."/>
            <person name="Li F."/>
            <person name="Wang M."/>
        </authorList>
    </citation>
    <scope>NUCLEOTIDE SEQUENCE [LARGE SCALE GENOMIC DNA]</scope>
    <source>
        <strain evidence="9">ZL_2023a</strain>
    </source>
</reference>
<dbReference type="AlphaFoldDB" id="A0AAW0WYD4"/>
<proteinExistence type="predicted"/>
<feature type="domain" description="Ion transport" evidence="8">
    <location>
        <begin position="3"/>
        <end position="54"/>
    </location>
</feature>
<accession>A0AAW0WYD4</accession>
<evidence type="ECO:0000256" key="1">
    <source>
        <dbReference type="ARBA" id="ARBA00004141"/>
    </source>
</evidence>
<gene>
    <name evidence="9" type="ORF">OTU49_004433</name>
</gene>
<dbReference type="PANTHER" id="PTHR46726:SF1">
    <property type="entry name" value="TWO-PORE CALCIUM CHANNEL 3"/>
    <property type="match status" value="1"/>
</dbReference>
<protein>
    <recommendedName>
        <fullName evidence="8">Ion transport domain-containing protein</fullName>
    </recommendedName>
</protein>
<feature type="transmembrane region" description="Helical" evidence="7">
    <location>
        <begin position="301"/>
        <end position="322"/>
    </location>
</feature>
<dbReference type="EMBL" id="JARKIK010000042">
    <property type="protein sequence ID" value="KAK8737310.1"/>
    <property type="molecule type" value="Genomic_DNA"/>
</dbReference>
<dbReference type="Gene3D" id="1.10.287.70">
    <property type="match status" value="2"/>
</dbReference>
<evidence type="ECO:0000256" key="3">
    <source>
        <dbReference type="ARBA" id="ARBA00022837"/>
    </source>
</evidence>
<comment type="caution">
    <text evidence="9">The sequence shown here is derived from an EMBL/GenBank/DDBJ whole genome shotgun (WGS) entry which is preliminary data.</text>
</comment>
<feature type="region of interest" description="Disordered" evidence="6">
    <location>
        <begin position="399"/>
        <end position="432"/>
    </location>
</feature>
<keyword evidence="4 7" id="KW-1133">Transmembrane helix</keyword>
<comment type="subcellular location">
    <subcellularLocation>
        <location evidence="1">Membrane</location>
        <topology evidence="1">Multi-pass membrane protein</topology>
    </subcellularLocation>
</comment>
<dbReference type="GO" id="GO:0016020">
    <property type="term" value="C:membrane"/>
    <property type="evidence" value="ECO:0007669"/>
    <property type="project" value="UniProtKB-SubCell"/>
</dbReference>
<dbReference type="Proteomes" id="UP001445076">
    <property type="component" value="Unassembled WGS sequence"/>
</dbReference>
<evidence type="ECO:0000313" key="10">
    <source>
        <dbReference type="Proteomes" id="UP001445076"/>
    </source>
</evidence>
<dbReference type="Pfam" id="PF00520">
    <property type="entry name" value="Ion_trans"/>
    <property type="match status" value="2"/>
</dbReference>
<feature type="transmembrane region" description="Helical" evidence="7">
    <location>
        <begin position="237"/>
        <end position="256"/>
    </location>
</feature>
<evidence type="ECO:0000313" key="9">
    <source>
        <dbReference type="EMBL" id="KAK8737310.1"/>
    </source>
</evidence>
<dbReference type="InterPro" id="IPR005821">
    <property type="entry name" value="Ion_trans_dom"/>
</dbReference>
<keyword evidence="2 7" id="KW-0812">Transmembrane</keyword>
<feature type="transmembrane region" description="Helical" evidence="7">
    <location>
        <begin position="23"/>
        <end position="49"/>
    </location>
</feature>
<dbReference type="SUPFAM" id="SSF47473">
    <property type="entry name" value="EF-hand"/>
    <property type="match status" value="1"/>
</dbReference>
<organism evidence="9 10">
    <name type="scientific">Cherax quadricarinatus</name>
    <name type="common">Australian red claw crayfish</name>
    <dbReference type="NCBI Taxonomy" id="27406"/>
    <lineage>
        <taxon>Eukaryota</taxon>
        <taxon>Metazoa</taxon>
        <taxon>Ecdysozoa</taxon>
        <taxon>Arthropoda</taxon>
        <taxon>Crustacea</taxon>
        <taxon>Multicrustacea</taxon>
        <taxon>Malacostraca</taxon>
        <taxon>Eumalacostraca</taxon>
        <taxon>Eucarida</taxon>
        <taxon>Decapoda</taxon>
        <taxon>Pleocyemata</taxon>
        <taxon>Astacidea</taxon>
        <taxon>Parastacoidea</taxon>
        <taxon>Parastacidae</taxon>
        <taxon>Cherax</taxon>
    </lineage>
</organism>
<dbReference type="SUPFAM" id="SSF81324">
    <property type="entry name" value="Voltage-gated potassium channels"/>
    <property type="match status" value="1"/>
</dbReference>
<dbReference type="PROSITE" id="PS00018">
    <property type="entry name" value="EF_HAND_1"/>
    <property type="match status" value="1"/>
</dbReference>
<feature type="transmembrane region" description="Helical" evidence="7">
    <location>
        <begin position="204"/>
        <end position="225"/>
    </location>
</feature>
<keyword evidence="5 7" id="KW-0472">Membrane</keyword>
<feature type="domain" description="Ion transport" evidence="8">
    <location>
        <begin position="163"/>
        <end position="363"/>
    </location>
</feature>
<feature type="transmembrane region" description="Helical" evidence="7">
    <location>
        <begin position="174"/>
        <end position="192"/>
    </location>
</feature>
<dbReference type="GO" id="GO:0005216">
    <property type="term" value="F:monoatomic ion channel activity"/>
    <property type="evidence" value="ECO:0007669"/>
    <property type="project" value="InterPro"/>
</dbReference>
<evidence type="ECO:0000256" key="6">
    <source>
        <dbReference type="SAM" id="MobiDB-lite"/>
    </source>
</evidence>
<evidence type="ECO:0000256" key="2">
    <source>
        <dbReference type="ARBA" id="ARBA00022692"/>
    </source>
</evidence>
<feature type="non-terminal residue" evidence="9">
    <location>
        <position position="1"/>
    </location>
</feature>
<evidence type="ECO:0000256" key="4">
    <source>
        <dbReference type="ARBA" id="ARBA00022989"/>
    </source>
</evidence>
<evidence type="ECO:0000256" key="7">
    <source>
        <dbReference type="SAM" id="Phobius"/>
    </source>
</evidence>
<dbReference type="InterPro" id="IPR011992">
    <property type="entry name" value="EF-hand-dom_pair"/>
</dbReference>
<evidence type="ECO:0000259" key="8">
    <source>
        <dbReference type="Pfam" id="PF00520"/>
    </source>
</evidence>
<evidence type="ECO:0000256" key="5">
    <source>
        <dbReference type="ARBA" id="ARBA00023136"/>
    </source>
</evidence>
<feature type="transmembrane region" description="Helical" evidence="7">
    <location>
        <begin position="334"/>
        <end position="361"/>
    </location>
</feature>